<comment type="function">
    <text evidence="18">Catalyzes the epimerization of the S- and R-forms of NAD(P)HX, a damaged form of NAD(P)H that is a result of enzymatic or heat-dependent hydration. This is a prerequisite for the S-specific NAD(P)H-hydrate dehydratase to allow the repair of both epimers of NAD(P)HX.</text>
</comment>
<dbReference type="Gene3D" id="3.40.50.10260">
    <property type="entry name" value="YjeF N-terminal domain"/>
    <property type="match status" value="1"/>
</dbReference>
<evidence type="ECO:0000256" key="14">
    <source>
        <dbReference type="ARBA" id="ARBA00025153"/>
    </source>
</evidence>
<keyword evidence="13" id="KW-0511">Multifunctional enzyme</keyword>
<feature type="binding site" evidence="17">
    <location>
        <position position="437"/>
    </location>
    <ligand>
        <name>AMP</name>
        <dbReference type="ChEBI" id="CHEBI:456215"/>
    </ligand>
</feature>
<evidence type="ECO:0000256" key="3">
    <source>
        <dbReference type="ARBA" id="ARBA00006001"/>
    </source>
</evidence>
<feature type="binding site" evidence="18">
    <location>
        <position position="137"/>
    </location>
    <ligand>
        <name>(6S)-NADPHX</name>
        <dbReference type="ChEBI" id="CHEBI:64076"/>
    </ligand>
</feature>
<comment type="similarity">
    <text evidence="18">Belongs to the NnrE/AIBP family.</text>
</comment>
<gene>
    <name evidence="18" type="primary">nnrE</name>
    <name evidence="17" type="synonym">nnrD</name>
    <name evidence="22" type="ORF">DVS81_07765</name>
</gene>
<feature type="binding site" evidence="18">
    <location>
        <position position="162"/>
    </location>
    <ligand>
        <name>K(+)</name>
        <dbReference type="ChEBI" id="CHEBI:29103"/>
    </ligand>
</feature>
<dbReference type="Pfam" id="PF01256">
    <property type="entry name" value="Carb_kinase"/>
    <property type="match status" value="1"/>
</dbReference>
<feature type="domain" description="YjeF C-terminal" evidence="20">
    <location>
        <begin position="224"/>
        <end position="498"/>
    </location>
</feature>
<evidence type="ECO:0000256" key="2">
    <source>
        <dbReference type="ARBA" id="ARBA00000909"/>
    </source>
</evidence>
<dbReference type="Pfam" id="PF03853">
    <property type="entry name" value="YjeF_N"/>
    <property type="match status" value="1"/>
</dbReference>
<evidence type="ECO:0000256" key="4">
    <source>
        <dbReference type="ARBA" id="ARBA00009524"/>
    </source>
</evidence>
<keyword evidence="10 17" id="KW-0520">NAD</keyword>
<dbReference type="SUPFAM" id="SSF53613">
    <property type="entry name" value="Ribokinase-like"/>
    <property type="match status" value="1"/>
</dbReference>
<keyword evidence="5 18" id="KW-0479">Metal-binding</keyword>
<dbReference type="GO" id="GO:0052856">
    <property type="term" value="F:NAD(P)HX epimerase activity"/>
    <property type="evidence" value="ECO:0007669"/>
    <property type="project" value="UniProtKB-UniRule"/>
</dbReference>
<dbReference type="EC" id="5.1.99.6" evidence="19"/>
<feature type="binding site" evidence="17">
    <location>
        <position position="438"/>
    </location>
    <ligand>
        <name>(6S)-NADPHX</name>
        <dbReference type="ChEBI" id="CHEBI:64076"/>
    </ligand>
</feature>
<comment type="cofactor">
    <cofactor evidence="17">
        <name>Mg(2+)</name>
        <dbReference type="ChEBI" id="CHEBI:18420"/>
    </cofactor>
</comment>
<evidence type="ECO:0000256" key="16">
    <source>
        <dbReference type="ARBA" id="ARBA00049209"/>
    </source>
</evidence>
<keyword evidence="12 17" id="KW-0456">Lyase</keyword>
<evidence type="ECO:0000256" key="17">
    <source>
        <dbReference type="HAMAP-Rule" id="MF_01965"/>
    </source>
</evidence>
<comment type="function">
    <text evidence="17">Catalyzes the dehydration of the S-form of NAD(P)HX at the expense of ADP, which is converted to AMP. Together with NAD(P)HX epimerase, which catalyzes the epimerization of the S- and R-forms, the enzyme allows the repair of both epimers of NAD(P)HX, a damaged form of NAD(P)H that is a result of enzymatic or heat-dependent hydration.</text>
</comment>
<dbReference type="InterPro" id="IPR017953">
    <property type="entry name" value="Carbohydrate_kinase_pred_CS"/>
</dbReference>
<dbReference type="Gene3D" id="3.40.1190.20">
    <property type="match status" value="1"/>
</dbReference>
<keyword evidence="6 17" id="KW-0547">Nucleotide-binding</keyword>
<dbReference type="PROSITE" id="PS01050">
    <property type="entry name" value="YJEF_C_2"/>
    <property type="match status" value="1"/>
</dbReference>
<organism evidence="22 23">
    <name type="scientific">Candidatus Accumulibacter meliphilus</name>
    <dbReference type="NCBI Taxonomy" id="2211374"/>
    <lineage>
        <taxon>Bacteria</taxon>
        <taxon>Pseudomonadati</taxon>
        <taxon>Pseudomonadota</taxon>
        <taxon>Betaproteobacteria</taxon>
        <taxon>Candidatus Accumulibacter</taxon>
    </lineage>
</organism>
<keyword evidence="8 17" id="KW-0521">NADP</keyword>
<evidence type="ECO:0000256" key="15">
    <source>
        <dbReference type="ARBA" id="ARBA00048238"/>
    </source>
</evidence>
<dbReference type="Proteomes" id="UP000253831">
    <property type="component" value="Unassembled WGS sequence"/>
</dbReference>
<evidence type="ECO:0000256" key="12">
    <source>
        <dbReference type="ARBA" id="ARBA00023239"/>
    </source>
</evidence>
<comment type="caution">
    <text evidence="22">The sequence shown here is derived from an EMBL/GenBank/DDBJ whole genome shotgun (WGS) entry which is preliminary data.</text>
</comment>
<comment type="subunit">
    <text evidence="17">Homotetramer.</text>
</comment>
<comment type="similarity">
    <text evidence="4 19">In the C-terminal section; belongs to the NnrD/CARKD family.</text>
</comment>
<evidence type="ECO:0000256" key="1">
    <source>
        <dbReference type="ARBA" id="ARBA00000013"/>
    </source>
</evidence>
<dbReference type="EMBL" id="QPGA01000011">
    <property type="protein sequence ID" value="RDE51042.1"/>
    <property type="molecule type" value="Genomic_DNA"/>
</dbReference>
<comment type="cofactor">
    <cofactor evidence="18 19">
        <name>K(+)</name>
        <dbReference type="ChEBI" id="CHEBI:29103"/>
    </cofactor>
    <text evidence="18 19">Binds 1 potassium ion per subunit.</text>
</comment>
<accession>A0A369XQK8</accession>
<evidence type="ECO:0000259" key="20">
    <source>
        <dbReference type="PROSITE" id="PS51383"/>
    </source>
</evidence>
<dbReference type="GO" id="GO:0005524">
    <property type="term" value="F:ATP binding"/>
    <property type="evidence" value="ECO:0007669"/>
    <property type="project" value="UniProtKB-UniRule"/>
</dbReference>
<dbReference type="GO" id="GO:0046496">
    <property type="term" value="P:nicotinamide nucleotide metabolic process"/>
    <property type="evidence" value="ECO:0007669"/>
    <property type="project" value="UniProtKB-UniRule"/>
</dbReference>
<evidence type="ECO:0000256" key="13">
    <source>
        <dbReference type="ARBA" id="ARBA00023268"/>
    </source>
</evidence>
<dbReference type="InterPro" id="IPR029056">
    <property type="entry name" value="Ribokinase-like"/>
</dbReference>
<dbReference type="NCBIfam" id="TIGR00196">
    <property type="entry name" value="yjeF_cterm"/>
    <property type="match status" value="1"/>
</dbReference>
<evidence type="ECO:0000256" key="5">
    <source>
        <dbReference type="ARBA" id="ARBA00022723"/>
    </source>
</evidence>
<reference evidence="22 23" key="1">
    <citation type="submission" date="2018-05" db="EMBL/GenBank/DDBJ databases">
        <title>Integrated omic analyses show evidence that a Ca. Accumulibacter phosphatis strain performs denitrification under micro-aerobic conditions.</title>
        <authorList>
            <person name="Camejo P.Y."/>
            <person name="Katherine M.D."/>
            <person name="Daniel N.R."/>
        </authorList>
    </citation>
    <scope>NUCLEOTIDE SEQUENCE [LARGE SCALE GENOMIC DNA]</scope>
    <source>
        <strain evidence="22">UW-LDO-IC</strain>
    </source>
</reference>
<evidence type="ECO:0000256" key="8">
    <source>
        <dbReference type="ARBA" id="ARBA00022857"/>
    </source>
</evidence>
<feature type="binding site" evidence="18">
    <location>
        <begin position="126"/>
        <end position="132"/>
    </location>
    <ligand>
        <name>(6S)-NADPHX</name>
        <dbReference type="ChEBI" id="CHEBI:64076"/>
    </ligand>
</feature>
<comment type="function">
    <text evidence="14 19">Bifunctional enzyme that catalyzes the epimerization of the S- and R-forms of NAD(P)HX and the dehydration of the S-form of NAD(P)HX at the expense of ADP, which is converted to AMP. This allows the repair of both epimers of NAD(P)HX, a damaged form of NAD(P)H that is a result of enzymatic or heat-dependent hydration.</text>
</comment>
<comment type="similarity">
    <text evidence="3 19">In the N-terminal section; belongs to the NnrE/AIBP family.</text>
</comment>
<evidence type="ECO:0000256" key="10">
    <source>
        <dbReference type="ARBA" id="ARBA00023027"/>
    </source>
</evidence>
<feature type="binding site" evidence="17">
    <location>
        <begin position="408"/>
        <end position="412"/>
    </location>
    <ligand>
        <name>AMP</name>
        <dbReference type="ChEBI" id="CHEBI:456215"/>
    </ligand>
</feature>
<protein>
    <recommendedName>
        <fullName evidence="19">Bifunctional NAD(P)H-hydrate repair enzyme</fullName>
    </recommendedName>
    <alternativeName>
        <fullName evidence="19">Nicotinamide nucleotide repair protein</fullName>
    </alternativeName>
    <domain>
        <recommendedName>
            <fullName evidence="19">ADP-dependent (S)-NAD(P)H-hydrate dehydratase</fullName>
            <ecNumber evidence="19">4.2.1.136</ecNumber>
        </recommendedName>
        <alternativeName>
            <fullName evidence="19">ADP-dependent NAD(P)HX dehydratase</fullName>
        </alternativeName>
    </domain>
    <domain>
        <recommendedName>
            <fullName evidence="19">NAD(P)H-hydrate epimerase</fullName>
            <ecNumber evidence="19">5.1.99.6</ecNumber>
        </recommendedName>
    </domain>
</protein>
<dbReference type="CDD" id="cd01171">
    <property type="entry name" value="YXKO-related"/>
    <property type="match status" value="1"/>
</dbReference>
<dbReference type="GO" id="GO:0052855">
    <property type="term" value="F:ADP-dependent NAD(P)H-hydrate dehydratase activity"/>
    <property type="evidence" value="ECO:0007669"/>
    <property type="project" value="UniProtKB-UniRule"/>
</dbReference>
<evidence type="ECO:0000256" key="7">
    <source>
        <dbReference type="ARBA" id="ARBA00022840"/>
    </source>
</evidence>
<feature type="binding site" evidence="18">
    <location>
        <begin position="59"/>
        <end position="63"/>
    </location>
    <ligand>
        <name>(6S)-NADPHX</name>
        <dbReference type="ChEBI" id="CHEBI:64076"/>
    </ligand>
</feature>
<dbReference type="InterPro" id="IPR030677">
    <property type="entry name" value="Nnr"/>
</dbReference>
<comment type="catalytic activity">
    <reaction evidence="16 17 19">
        <text>(6S)-NADPHX + ADP = AMP + phosphate + NADPH + H(+)</text>
        <dbReference type="Rhea" id="RHEA:32235"/>
        <dbReference type="ChEBI" id="CHEBI:15378"/>
        <dbReference type="ChEBI" id="CHEBI:43474"/>
        <dbReference type="ChEBI" id="CHEBI:57783"/>
        <dbReference type="ChEBI" id="CHEBI:64076"/>
        <dbReference type="ChEBI" id="CHEBI:456215"/>
        <dbReference type="ChEBI" id="CHEBI:456216"/>
        <dbReference type="EC" id="4.2.1.136"/>
    </reaction>
</comment>
<dbReference type="PROSITE" id="PS51383">
    <property type="entry name" value="YJEF_C_3"/>
    <property type="match status" value="1"/>
</dbReference>
<evidence type="ECO:0000259" key="21">
    <source>
        <dbReference type="PROSITE" id="PS51385"/>
    </source>
</evidence>
<evidence type="ECO:0000256" key="19">
    <source>
        <dbReference type="PIRNR" id="PIRNR017184"/>
    </source>
</evidence>
<dbReference type="PANTHER" id="PTHR12592">
    <property type="entry name" value="ATP-DEPENDENT (S)-NAD(P)H-HYDRATE DEHYDRATASE FAMILY MEMBER"/>
    <property type="match status" value="1"/>
</dbReference>
<comment type="catalytic activity">
    <reaction evidence="15 17 19">
        <text>(6S)-NADHX + ADP = AMP + phosphate + NADH + H(+)</text>
        <dbReference type="Rhea" id="RHEA:32223"/>
        <dbReference type="ChEBI" id="CHEBI:15378"/>
        <dbReference type="ChEBI" id="CHEBI:43474"/>
        <dbReference type="ChEBI" id="CHEBI:57945"/>
        <dbReference type="ChEBI" id="CHEBI:64074"/>
        <dbReference type="ChEBI" id="CHEBI:456215"/>
        <dbReference type="ChEBI" id="CHEBI:456216"/>
        <dbReference type="EC" id="4.2.1.136"/>
    </reaction>
</comment>
<name>A0A369XQK8_9PROT</name>
<dbReference type="GO" id="GO:0110051">
    <property type="term" value="P:metabolite repair"/>
    <property type="evidence" value="ECO:0007669"/>
    <property type="project" value="TreeGrafter"/>
</dbReference>
<comment type="catalytic activity">
    <reaction evidence="1 18 19">
        <text>(6R)-NADHX = (6S)-NADHX</text>
        <dbReference type="Rhea" id="RHEA:32215"/>
        <dbReference type="ChEBI" id="CHEBI:64074"/>
        <dbReference type="ChEBI" id="CHEBI:64075"/>
        <dbReference type="EC" id="5.1.99.6"/>
    </reaction>
</comment>
<keyword evidence="11 18" id="KW-0413">Isomerase</keyword>
<evidence type="ECO:0000313" key="22">
    <source>
        <dbReference type="EMBL" id="RDE51042.1"/>
    </source>
</evidence>
<dbReference type="HAMAP" id="MF_01966">
    <property type="entry name" value="NADHX_epimerase"/>
    <property type="match status" value="1"/>
</dbReference>
<evidence type="ECO:0000256" key="6">
    <source>
        <dbReference type="ARBA" id="ARBA00022741"/>
    </source>
</evidence>
<evidence type="ECO:0000256" key="11">
    <source>
        <dbReference type="ARBA" id="ARBA00023235"/>
    </source>
</evidence>
<proteinExistence type="inferred from homology"/>
<dbReference type="InterPro" id="IPR004443">
    <property type="entry name" value="YjeF_N_dom"/>
</dbReference>
<feature type="binding site" evidence="17">
    <location>
        <position position="315"/>
    </location>
    <ligand>
        <name>(6S)-NADPHX</name>
        <dbReference type="ChEBI" id="CHEBI:64076"/>
    </ligand>
</feature>
<dbReference type="PIRSF" id="PIRSF017184">
    <property type="entry name" value="Nnr"/>
    <property type="match status" value="1"/>
</dbReference>
<dbReference type="AlphaFoldDB" id="A0A369XQK8"/>
<sequence length="503" mass="51746">MTTPIRSEPLYRAADLRRIEAAAAAQPLMERAGEAAADLAVSLSRLEGGAVLVLAGPGNNGGDAFVAARHLRLRGFAVSVVFVGESSRLPQDAAAAYRHFDADGGSTLQAIPSGSRWSLIIDGLFGIGLQRAIAGRYAELVQAANTLALRHHCPLLALDCPSGLDADTGKRCGETIRASHTITFIAGKPGLLSGDGPEYCGSITHAALDLHAERLAPPCARTIGSDLFAAWLRPRAKNTHKGSFGSAGVLGGASSMVGAVFLAGRAALKLGSGRVYLGLLDAQAPTFDPLQPELMLRRPEALLTTALSALACGPGMGGSDAARELLLRACALGVPLLLDADALNLLANDERLQEALSERAQRGVATLLTPHPTEAARLLTSDTAQVQADRAGAALELASRYHAVVVLKGCGTIVAAPGGRWFVNTTGHPALATAGTGDVLSGMIVALLAQGWPALEASLAGVHLHGAAAEEKVASGCGPVGLTASEIIDSARLCLNHWIAHGR</sequence>
<feature type="binding site" evidence="18">
    <location>
        <position position="122"/>
    </location>
    <ligand>
        <name>K(+)</name>
        <dbReference type="ChEBI" id="CHEBI:29103"/>
    </ligand>
</feature>
<dbReference type="NCBIfam" id="TIGR00197">
    <property type="entry name" value="yjeF_nterm"/>
    <property type="match status" value="1"/>
</dbReference>
<dbReference type="PANTHER" id="PTHR12592:SF0">
    <property type="entry name" value="ATP-DEPENDENT (S)-NAD(P)H-HYDRATE DEHYDRATASE"/>
    <property type="match status" value="1"/>
</dbReference>
<dbReference type="InterPro" id="IPR000631">
    <property type="entry name" value="CARKD"/>
</dbReference>
<dbReference type="HAMAP" id="MF_01965">
    <property type="entry name" value="NADHX_dehydratase"/>
    <property type="match status" value="1"/>
</dbReference>
<keyword evidence="7 17" id="KW-0067">ATP-binding</keyword>
<comment type="catalytic activity">
    <reaction evidence="2 18 19">
        <text>(6R)-NADPHX = (6S)-NADPHX</text>
        <dbReference type="Rhea" id="RHEA:32227"/>
        <dbReference type="ChEBI" id="CHEBI:64076"/>
        <dbReference type="ChEBI" id="CHEBI:64077"/>
        <dbReference type="EC" id="5.1.99.6"/>
    </reaction>
</comment>
<evidence type="ECO:0000256" key="18">
    <source>
        <dbReference type="HAMAP-Rule" id="MF_01966"/>
    </source>
</evidence>
<dbReference type="EC" id="4.2.1.136" evidence="19"/>
<feature type="domain" description="YjeF N-terminal" evidence="21">
    <location>
        <begin position="11"/>
        <end position="216"/>
    </location>
</feature>
<feature type="binding site" evidence="17">
    <location>
        <position position="371"/>
    </location>
    <ligand>
        <name>(6S)-NADPHX</name>
        <dbReference type="ChEBI" id="CHEBI:64076"/>
    </ligand>
</feature>
<keyword evidence="9 18" id="KW-0630">Potassium</keyword>
<comment type="similarity">
    <text evidence="17">Belongs to the NnrD/CARKD family.</text>
</comment>
<feature type="binding site" evidence="18">
    <location>
        <position position="60"/>
    </location>
    <ligand>
        <name>K(+)</name>
        <dbReference type="ChEBI" id="CHEBI:29103"/>
    </ligand>
</feature>
<evidence type="ECO:0000313" key="23">
    <source>
        <dbReference type="Proteomes" id="UP000253831"/>
    </source>
</evidence>
<dbReference type="GO" id="GO:0046872">
    <property type="term" value="F:metal ion binding"/>
    <property type="evidence" value="ECO:0007669"/>
    <property type="project" value="UniProtKB-UniRule"/>
</dbReference>
<feature type="binding site" evidence="17">
    <location>
        <position position="259"/>
    </location>
    <ligand>
        <name>(6S)-NADPHX</name>
        <dbReference type="ChEBI" id="CHEBI:64076"/>
    </ligand>
</feature>
<feature type="binding site" evidence="18">
    <location>
        <position position="159"/>
    </location>
    <ligand>
        <name>(6S)-NADPHX</name>
        <dbReference type="ChEBI" id="CHEBI:64076"/>
    </ligand>
</feature>
<dbReference type="InterPro" id="IPR036652">
    <property type="entry name" value="YjeF_N_dom_sf"/>
</dbReference>
<evidence type="ECO:0000256" key="9">
    <source>
        <dbReference type="ARBA" id="ARBA00022958"/>
    </source>
</evidence>
<dbReference type="PROSITE" id="PS51385">
    <property type="entry name" value="YJEF_N"/>
    <property type="match status" value="1"/>
</dbReference>
<dbReference type="SUPFAM" id="SSF64153">
    <property type="entry name" value="YjeF N-terminal domain-like"/>
    <property type="match status" value="1"/>
</dbReference>